<evidence type="ECO:0000259" key="4">
    <source>
        <dbReference type="Pfam" id="PF00891"/>
    </source>
</evidence>
<keyword evidence="7" id="KW-1185">Reference proteome</keyword>
<evidence type="ECO:0000256" key="2">
    <source>
        <dbReference type="ARBA" id="ARBA00022679"/>
    </source>
</evidence>
<dbReference type="PANTHER" id="PTHR43712">
    <property type="entry name" value="PUTATIVE (AFU_ORTHOLOGUE AFUA_4G14580)-RELATED"/>
    <property type="match status" value="1"/>
</dbReference>
<dbReference type="InterPro" id="IPR001077">
    <property type="entry name" value="COMT_C"/>
</dbReference>
<name>A0A6A6IP75_9PLEO</name>
<dbReference type="SUPFAM" id="SSF53335">
    <property type="entry name" value="S-adenosyl-L-methionine-dependent methyltransferases"/>
    <property type="match status" value="1"/>
</dbReference>
<feature type="domain" description="O-methyltransferase C-terminal" evidence="4">
    <location>
        <begin position="183"/>
        <end position="389"/>
    </location>
</feature>
<feature type="domain" description="O-methyltransferase dimerisation" evidence="5">
    <location>
        <begin position="79"/>
        <end position="149"/>
    </location>
</feature>
<dbReference type="InterPro" id="IPR029063">
    <property type="entry name" value="SAM-dependent_MTases_sf"/>
</dbReference>
<evidence type="ECO:0000256" key="1">
    <source>
        <dbReference type="ARBA" id="ARBA00022603"/>
    </source>
</evidence>
<proteinExistence type="predicted"/>
<reference evidence="6" key="1">
    <citation type="journal article" date="2020" name="Stud. Mycol.">
        <title>101 Dothideomycetes genomes: a test case for predicting lifestyles and emergence of pathogens.</title>
        <authorList>
            <person name="Haridas S."/>
            <person name="Albert R."/>
            <person name="Binder M."/>
            <person name="Bloem J."/>
            <person name="Labutti K."/>
            <person name="Salamov A."/>
            <person name="Andreopoulos B."/>
            <person name="Baker S."/>
            <person name="Barry K."/>
            <person name="Bills G."/>
            <person name="Bluhm B."/>
            <person name="Cannon C."/>
            <person name="Castanera R."/>
            <person name="Culley D."/>
            <person name="Daum C."/>
            <person name="Ezra D."/>
            <person name="Gonzalez J."/>
            <person name="Henrissat B."/>
            <person name="Kuo A."/>
            <person name="Liang C."/>
            <person name="Lipzen A."/>
            <person name="Lutzoni F."/>
            <person name="Magnuson J."/>
            <person name="Mondo S."/>
            <person name="Nolan M."/>
            <person name="Ohm R."/>
            <person name="Pangilinan J."/>
            <person name="Park H.-J."/>
            <person name="Ramirez L."/>
            <person name="Alfaro M."/>
            <person name="Sun H."/>
            <person name="Tritt A."/>
            <person name="Yoshinaga Y."/>
            <person name="Zwiers L.-H."/>
            <person name="Turgeon B."/>
            <person name="Goodwin S."/>
            <person name="Spatafora J."/>
            <person name="Crous P."/>
            <person name="Grigoriev I."/>
        </authorList>
    </citation>
    <scope>NUCLEOTIDE SEQUENCE</scope>
    <source>
        <strain evidence="6">CBS 122368</strain>
    </source>
</reference>
<dbReference type="InterPro" id="IPR012967">
    <property type="entry name" value="COMT_dimerisation"/>
</dbReference>
<dbReference type="InterPro" id="IPR016461">
    <property type="entry name" value="COMT-like"/>
</dbReference>
<dbReference type="GeneID" id="54584234"/>
<evidence type="ECO:0000259" key="5">
    <source>
        <dbReference type="Pfam" id="PF08100"/>
    </source>
</evidence>
<dbReference type="Gene3D" id="3.40.50.150">
    <property type="entry name" value="Vaccinia Virus protein VP39"/>
    <property type="match status" value="1"/>
</dbReference>
<dbReference type="Pfam" id="PF08100">
    <property type="entry name" value="Dimerisation"/>
    <property type="match status" value="1"/>
</dbReference>
<dbReference type="Proteomes" id="UP000800094">
    <property type="component" value="Unassembled WGS sequence"/>
</dbReference>
<keyword evidence="1 6" id="KW-0489">Methyltransferase</keyword>
<dbReference type="InterPro" id="IPR036388">
    <property type="entry name" value="WH-like_DNA-bd_sf"/>
</dbReference>
<evidence type="ECO:0000313" key="7">
    <source>
        <dbReference type="Proteomes" id="UP000800094"/>
    </source>
</evidence>
<accession>A0A6A6IP75</accession>
<evidence type="ECO:0000313" key="6">
    <source>
        <dbReference type="EMBL" id="KAF2252364.1"/>
    </source>
</evidence>
<keyword evidence="2 6" id="KW-0808">Transferase</keyword>
<dbReference type="InterPro" id="IPR036390">
    <property type="entry name" value="WH_DNA-bd_sf"/>
</dbReference>
<dbReference type="Pfam" id="PF00891">
    <property type="entry name" value="Methyltransf_2"/>
    <property type="match status" value="1"/>
</dbReference>
<protein>
    <submittedName>
        <fullName evidence="6">S-adenosyl-L-methionine-dependent methyltransferase</fullName>
    </submittedName>
</protein>
<dbReference type="AlphaFoldDB" id="A0A6A6IP75"/>
<organism evidence="6 7">
    <name type="scientific">Trematosphaeria pertusa</name>
    <dbReference type="NCBI Taxonomy" id="390896"/>
    <lineage>
        <taxon>Eukaryota</taxon>
        <taxon>Fungi</taxon>
        <taxon>Dikarya</taxon>
        <taxon>Ascomycota</taxon>
        <taxon>Pezizomycotina</taxon>
        <taxon>Dothideomycetes</taxon>
        <taxon>Pleosporomycetidae</taxon>
        <taxon>Pleosporales</taxon>
        <taxon>Massarineae</taxon>
        <taxon>Trematosphaeriaceae</taxon>
        <taxon>Trematosphaeria</taxon>
    </lineage>
</organism>
<keyword evidence="3" id="KW-0949">S-adenosyl-L-methionine</keyword>
<dbReference type="Gene3D" id="1.10.10.10">
    <property type="entry name" value="Winged helix-like DNA-binding domain superfamily/Winged helix DNA-binding domain"/>
    <property type="match status" value="1"/>
</dbReference>
<dbReference type="GO" id="GO:0032259">
    <property type="term" value="P:methylation"/>
    <property type="evidence" value="ECO:0007669"/>
    <property type="project" value="UniProtKB-KW"/>
</dbReference>
<dbReference type="OrthoDB" id="1606438at2759"/>
<dbReference type="EMBL" id="ML987192">
    <property type="protein sequence ID" value="KAF2252364.1"/>
    <property type="molecule type" value="Genomic_DNA"/>
</dbReference>
<dbReference type="SUPFAM" id="SSF46785">
    <property type="entry name" value="Winged helix' DNA-binding domain"/>
    <property type="match status" value="1"/>
</dbReference>
<sequence length="426" mass="47065">MTLNPRIVELAATISDSVAKLQQVLSQEDVPSPSFAAPYTPLPSGALTHQDAALDAASELYDLLLDPLSLLFQYGGHNNMATLQAISRLNIASLVPLNGCVSYEEIARAAGMNASVIQRLLRHGMTRHIFCEPEPGMVGHTTASRFLLEPHMSEWMSVGSEEMWPAACKMVDAFQKWPDSQEPNETAYALANGTTESAYQIIGKDPVRASRFAGAMNAYTSGPGFDVSHILDHYDWASLGSAQVVDIGGARGHVAMALAERFEGLSIVVQDMEKVVEGADEQVPATLKDRVSFAAHDLFAPQDLKANVFYLRWILHNWSDKYCVRILRSLIPALRPDTRILIQDGIMPEPGTVARWKEKDLRSADLNMAAIFNARERSMAEWRSLLREADDRFELRDVVLPPGSALANIDVRWNDGRDQETVVKAH</sequence>
<dbReference type="PANTHER" id="PTHR43712:SF12">
    <property type="entry name" value="STERIGMATOCYSTIN 8-O-METHYLTRANSFERASE"/>
    <property type="match status" value="1"/>
</dbReference>
<dbReference type="GO" id="GO:0008171">
    <property type="term" value="F:O-methyltransferase activity"/>
    <property type="evidence" value="ECO:0007669"/>
    <property type="project" value="InterPro"/>
</dbReference>
<dbReference type="PROSITE" id="PS51683">
    <property type="entry name" value="SAM_OMT_II"/>
    <property type="match status" value="1"/>
</dbReference>
<evidence type="ECO:0000256" key="3">
    <source>
        <dbReference type="ARBA" id="ARBA00022691"/>
    </source>
</evidence>
<dbReference type="RefSeq" id="XP_033687368.1">
    <property type="nucleotide sequence ID" value="XM_033830904.1"/>
</dbReference>
<gene>
    <name evidence="6" type="ORF">BU26DRAFT_529484</name>
</gene>